<reference evidence="2 3" key="1">
    <citation type="submission" date="2020-08" db="EMBL/GenBank/DDBJ databases">
        <title>Stenotrophomonas tumulicola JCM 30961.</title>
        <authorList>
            <person name="Deng Y."/>
        </authorList>
    </citation>
    <scope>NUCLEOTIDE SEQUENCE [LARGE SCALE GENOMIC DNA]</scope>
    <source>
        <strain evidence="2 3">JCM 30961</strain>
    </source>
</reference>
<gene>
    <name evidence="2" type="ORF">H4O11_11450</name>
</gene>
<evidence type="ECO:0000259" key="1">
    <source>
        <dbReference type="PROSITE" id="PS50943"/>
    </source>
</evidence>
<evidence type="ECO:0000313" key="3">
    <source>
        <dbReference type="Proteomes" id="UP000547058"/>
    </source>
</evidence>
<dbReference type="InterPro" id="IPR001387">
    <property type="entry name" value="Cro/C1-type_HTH"/>
</dbReference>
<accession>A0A7W3FMU8</accession>
<protein>
    <submittedName>
        <fullName evidence="2">Helix-turn-helix transcriptional regulator</fullName>
    </submittedName>
</protein>
<dbReference type="SMART" id="SM00530">
    <property type="entry name" value="HTH_XRE"/>
    <property type="match status" value="1"/>
</dbReference>
<organism evidence="2 3">
    <name type="scientific">Stenotrophomonas tumulicola</name>
    <dbReference type="NCBI Taxonomy" id="1685415"/>
    <lineage>
        <taxon>Bacteria</taxon>
        <taxon>Pseudomonadati</taxon>
        <taxon>Pseudomonadota</taxon>
        <taxon>Gammaproteobacteria</taxon>
        <taxon>Lysobacterales</taxon>
        <taxon>Lysobacteraceae</taxon>
        <taxon>Stenotrophomonas</taxon>
    </lineage>
</organism>
<dbReference type="SUPFAM" id="SSF47413">
    <property type="entry name" value="lambda repressor-like DNA-binding domains"/>
    <property type="match status" value="1"/>
</dbReference>
<evidence type="ECO:0000313" key="2">
    <source>
        <dbReference type="EMBL" id="MBA8682420.1"/>
    </source>
</evidence>
<dbReference type="Pfam" id="PF01381">
    <property type="entry name" value="HTH_3"/>
    <property type="match status" value="1"/>
</dbReference>
<dbReference type="InterPro" id="IPR010982">
    <property type="entry name" value="Lambda_DNA-bd_dom_sf"/>
</dbReference>
<dbReference type="CDD" id="cd00093">
    <property type="entry name" value="HTH_XRE"/>
    <property type="match status" value="1"/>
</dbReference>
<dbReference type="EMBL" id="JACGXS010000005">
    <property type="protein sequence ID" value="MBA8682420.1"/>
    <property type="molecule type" value="Genomic_DNA"/>
</dbReference>
<dbReference type="RefSeq" id="WP_220466698.1">
    <property type="nucleotide sequence ID" value="NZ_JACGXS010000005.1"/>
</dbReference>
<comment type="caution">
    <text evidence="2">The sequence shown here is derived from an EMBL/GenBank/DDBJ whole genome shotgun (WGS) entry which is preliminary data.</text>
</comment>
<name>A0A7W3FMU8_9GAMM</name>
<feature type="domain" description="HTH cro/C1-type" evidence="1">
    <location>
        <begin position="1"/>
        <end position="55"/>
    </location>
</feature>
<proteinExistence type="predicted"/>
<sequence>MADLRRDQGLTQVQLGELIGVSQQQIASFEIGRRRVPVSLLAALATGLAVTVEELIGVPERRPAGKRGPAPKLQQQLERISQLPKAKQKMVSELLDSLLAQPGR</sequence>
<keyword evidence="3" id="KW-1185">Reference proteome</keyword>
<dbReference type="Proteomes" id="UP000547058">
    <property type="component" value="Unassembled WGS sequence"/>
</dbReference>
<dbReference type="PROSITE" id="PS50943">
    <property type="entry name" value="HTH_CROC1"/>
    <property type="match status" value="1"/>
</dbReference>
<dbReference type="Gene3D" id="1.10.260.40">
    <property type="entry name" value="lambda repressor-like DNA-binding domains"/>
    <property type="match status" value="1"/>
</dbReference>
<dbReference type="GO" id="GO:0003677">
    <property type="term" value="F:DNA binding"/>
    <property type="evidence" value="ECO:0007669"/>
    <property type="project" value="InterPro"/>
</dbReference>
<dbReference type="AlphaFoldDB" id="A0A7W3FMU8"/>